<evidence type="ECO:0000256" key="4">
    <source>
        <dbReference type="ARBA" id="ARBA00023180"/>
    </source>
</evidence>
<dbReference type="InterPro" id="IPR011042">
    <property type="entry name" value="6-blade_b-propeller_TolB-like"/>
</dbReference>
<dbReference type="Gene3D" id="2.120.10.30">
    <property type="entry name" value="TolB, C-terminal domain"/>
    <property type="match status" value="1"/>
</dbReference>
<dbReference type="GO" id="GO:0004064">
    <property type="term" value="F:arylesterase activity"/>
    <property type="evidence" value="ECO:0007669"/>
    <property type="project" value="InterPro"/>
</dbReference>
<evidence type="ECO:0000256" key="1">
    <source>
        <dbReference type="ARBA" id="ARBA00008595"/>
    </source>
</evidence>
<reference evidence="5" key="1">
    <citation type="submission" date="2018-05" db="EMBL/GenBank/DDBJ databases">
        <authorList>
            <person name="Lanie J.A."/>
            <person name="Ng W.-L."/>
            <person name="Kazmierczak K.M."/>
            <person name="Andrzejewski T.M."/>
            <person name="Davidsen T.M."/>
            <person name="Wayne K.J."/>
            <person name="Tettelin H."/>
            <person name="Glass J.I."/>
            <person name="Rusch D."/>
            <person name="Podicherti R."/>
            <person name="Tsui H.-C.T."/>
            <person name="Winkler M.E."/>
        </authorList>
    </citation>
    <scope>NUCLEOTIDE SEQUENCE</scope>
</reference>
<sequence>MNDAGEFKKLTPHFAGECFPVSGAIGAEDITILKNGIAIVSCDDRRKTLNGTPVQGTIYAYDLKQEVPQLIDLTAGVKFEFHPHGISVFENENSEVRLAAVNHTQTKNSIEIFDLKNNVLIHDKTILDPLLVSPNDLVMIDNNMLYVTNDHSVSTQKGKMLEDFLQLSRSNVLFYNGQNFAVAATNLGYANGINVSRDGTTLYIAETVGNRLSIFSRNTSTNELLFKQSIDFKSGIDNIEIDVAGNLWIGSHPKLLTFARHAKNGEKLSPSQVFKVSPVADNTYAVDEIYLDSGDGLSASSVAAVYNNTMLIGPVFDEYFLQCDFNNRF</sequence>
<dbReference type="PRINTS" id="PR01785">
    <property type="entry name" value="PARAOXONASE"/>
</dbReference>
<accession>A0A381PXR6</accession>
<dbReference type="PANTHER" id="PTHR11799:SF12">
    <property type="entry name" value="PARAOXONASE-RELATED"/>
    <property type="match status" value="1"/>
</dbReference>
<keyword evidence="2" id="KW-0378">Hydrolase</keyword>
<proteinExistence type="inferred from homology"/>
<dbReference type="Pfam" id="PF01731">
    <property type="entry name" value="Arylesterase"/>
    <property type="match status" value="1"/>
</dbReference>
<dbReference type="InterPro" id="IPR051288">
    <property type="entry name" value="Serum_paraoxonase/arylesterase"/>
</dbReference>
<evidence type="ECO:0000256" key="2">
    <source>
        <dbReference type="ARBA" id="ARBA00022801"/>
    </source>
</evidence>
<dbReference type="AlphaFoldDB" id="A0A381PXR6"/>
<dbReference type="PANTHER" id="PTHR11799">
    <property type="entry name" value="PARAOXONASE"/>
    <property type="match status" value="1"/>
</dbReference>
<evidence type="ECO:0008006" key="6">
    <source>
        <dbReference type="Google" id="ProtNLM"/>
    </source>
</evidence>
<keyword evidence="4" id="KW-0325">Glycoprotein</keyword>
<comment type="similarity">
    <text evidence="1">Belongs to the paraoxonase family.</text>
</comment>
<dbReference type="InterPro" id="IPR002640">
    <property type="entry name" value="Arylesterase"/>
</dbReference>
<evidence type="ECO:0000313" key="5">
    <source>
        <dbReference type="EMBL" id="SUZ71882.1"/>
    </source>
</evidence>
<dbReference type="EMBL" id="UINC01001137">
    <property type="protein sequence ID" value="SUZ71882.1"/>
    <property type="molecule type" value="Genomic_DNA"/>
</dbReference>
<keyword evidence="3" id="KW-1015">Disulfide bond</keyword>
<organism evidence="5">
    <name type="scientific">marine metagenome</name>
    <dbReference type="NCBI Taxonomy" id="408172"/>
    <lineage>
        <taxon>unclassified sequences</taxon>
        <taxon>metagenomes</taxon>
        <taxon>ecological metagenomes</taxon>
    </lineage>
</organism>
<evidence type="ECO:0000256" key="3">
    <source>
        <dbReference type="ARBA" id="ARBA00023157"/>
    </source>
</evidence>
<dbReference type="SUPFAM" id="SSF63829">
    <property type="entry name" value="Calcium-dependent phosphotriesterase"/>
    <property type="match status" value="1"/>
</dbReference>
<protein>
    <recommendedName>
        <fullName evidence="6">SMP-30/Gluconolactonase/LRE-like region domain-containing protein</fullName>
    </recommendedName>
</protein>
<name>A0A381PXR6_9ZZZZ</name>
<gene>
    <name evidence="5" type="ORF">METZ01_LOCUS24736</name>
</gene>